<keyword evidence="1" id="KW-0812">Transmembrane</keyword>
<name>A0A544TUT4_9BACI</name>
<proteinExistence type="predicted"/>
<evidence type="ECO:0000256" key="1">
    <source>
        <dbReference type="SAM" id="Phobius"/>
    </source>
</evidence>
<accession>A0A544TUT4</accession>
<comment type="caution">
    <text evidence="2">The sequence shown here is derived from an EMBL/GenBank/DDBJ whole genome shotgun (WGS) entry which is preliminary data.</text>
</comment>
<dbReference type="GO" id="GO:0000428">
    <property type="term" value="C:DNA-directed RNA polymerase complex"/>
    <property type="evidence" value="ECO:0007669"/>
    <property type="project" value="UniProtKB-KW"/>
</dbReference>
<dbReference type="Pfam" id="PF11772">
    <property type="entry name" value="EpuA"/>
    <property type="match status" value="1"/>
</dbReference>
<dbReference type="InterPro" id="IPR024596">
    <property type="entry name" value="RNApol_su_b/EpuA"/>
</dbReference>
<dbReference type="Proteomes" id="UP000316626">
    <property type="component" value="Unassembled WGS sequence"/>
</dbReference>
<dbReference type="EMBL" id="VDGI01000002">
    <property type="protein sequence ID" value="TQR21185.1"/>
    <property type="molecule type" value="Genomic_DNA"/>
</dbReference>
<gene>
    <name evidence="2" type="ORF">FG384_02970</name>
</gene>
<evidence type="ECO:0000313" key="2">
    <source>
        <dbReference type="EMBL" id="TQR21185.1"/>
    </source>
</evidence>
<dbReference type="OrthoDB" id="2300232at2"/>
<keyword evidence="3" id="KW-1185">Reference proteome</keyword>
<keyword evidence="2" id="KW-0804">Transcription</keyword>
<keyword evidence="1" id="KW-1133">Transmembrane helix</keyword>
<protein>
    <submittedName>
        <fullName evidence="2">DNA-directed RNA polymerase subunit beta</fullName>
    </submittedName>
</protein>
<dbReference type="AlphaFoldDB" id="A0A544TUT4"/>
<reference evidence="2 3" key="1">
    <citation type="submission" date="2019-06" db="EMBL/GenBank/DDBJ databases">
        <title>Psychrobacillus vulpis sp. nov., a new species isolated from feces of a red fox that inhabits in The Tablas de Daimiel Natural Park, Albacete, Spain.</title>
        <authorList>
            <person name="Rodriguez M."/>
            <person name="Reina J.C."/>
            <person name="Bejar V."/>
            <person name="Llamas I."/>
        </authorList>
    </citation>
    <scope>NUCLEOTIDE SEQUENCE [LARGE SCALE GENOMIC DNA]</scope>
    <source>
        <strain evidence="2 3">Z8</strain>
    </source>
</reference>
<organism evidence="2 3">
    <name type="scientific">Psychrobacillus vulpis</name>
    <dbReference type="NCBI Taxonomy" id="2325572"/>
    <lineage>
        <taxon>Bacteria</taxon>
        <taxon>Bacillati</taxon>
        <taxon>Bacillota</taxon>
        <taxon>Bacilli</taxon>
        <taxon>Bacillales</taxon>
        <taxon>Bacillaceae</taxon>
        <taxon>Psychrobacillus</taxon>
    </lineage>
</organism>
<sequence length="86" mass="9674">MTEEVNISGRRQRKLDKAKEVEAKQTYWVQIRMFPIWLRILLVIVLFGGAAAGGLMVGYGVLGNGTPADALKWETYQHILDIKDGK</sequence>
<evidence type="ECO:0000313" key="3">
    <source>
        <dbReference type="Proteomes" id="UP000316626"/>
    </source>
</evidence>
<keyword evidence="2" id="KW-0240">DNA-directed RNA polymerase</keyword>
<keyword evidence="1" id="KW-0472">Membrane</keyword>
<dbReference type="RefSeq" id="WP_142641076.1">
    <property type="nucleotide sequence ID" value="NZ_VDGI01000002.1"/>
</dbReference>
<feature type="transmembrane region" description="Helical" evidence="1">
    <location>
        <begin position="40"/>
        <end position="62"/>
    </location>
</feature>